<protein>
    <submittedName>
        <fullName evidence="1">Uncharacterized protein</fullName>
    </submittedName>
</protein>
<keyword evidence="2" id="KW-1185">Reference proteome</keyword>
<organism evidence="1 2">
    <name type="scientific">Niabella yanshanensis</name>
    <dbReference type="NCBI Taxonomy" id="577386"/>
    <lineage>
        <taxon>Bacteria</taxon>
        <taxon>Pseudomonadati</taxon>
        <taxon>Bacteroidota</taxon>
        <taxon>Chitinophagia</taxon>
        <taxon>Chitinophagales</taxon>
        <taxon>Chitinophagaceae</taxon>
        <taxon>Niabella</taxon>
    </lineage>
</organism>
<evidence type="ECO:0000313" key="1">
    <source>
        <dbReference type="EMBL" id="WQD38727.1"/>
    </source>
</evidence>
<sequence length="717" mass="80364">MNRPLDFSKVVYAELLDKDNKPVQQVKIAMSNAMGTGYINLPQIIASGNFLLRAYTRWMQNSGPVSFFEKQITIINMNNLPRLANADSVANKPSLAFFPEGGHIVAGVLNNVAYKLLSYTGSMDFIGYLTDGKDTVAKLLPNKDGLGKFTFTPAQGRSYTVHAGSNSEQHRTFKLPPIHDKGTAIQLSDENDKFILKGENNTADRLYHLLVHSRGHLTFGADITVNQGKFGFTFNKSELSDGVSVITLFDEKLTPVCERIIFKHPEVKLELELKTNQPTFGKRELVEVSMEAKDNGLLNDAAALSMSVFKLDSLQSVPKQNIYNYLWLGSELKGYIPDIDQYFSGGKNSATNDVELLLLTHGWRRFDWDKVISNNFEPEYLPELRGHILTATVIDSMSGSPVSGAKTFISAPSFITIFKPALSDSLGRIKAEFANFYGNQSVVAKSKTNGTTIKINNPFADVFADSFLPHLQRPVNYPNTILKQSINAQVQSVYYNDSLYQFYLPPFADSSAFFGKADFNYQLDNYTRFRTVEEVLREYVSLVNVRRRRDEVSLQVINPEQKQMLANPPLNLLDGVPVSDFSKFFEVDPLTIRSLDLVAKRYVLGSEVFDAILSWKSYDPVVAKHPVESGETKVDYEGLLLHRKFYSPIYSTLSHSEANLPDFRNLLQWQPDINLKGGVSSKVAFYTSDLKGRYAIIVQGISSKGLPVIKTGHFEVK</sequence>
<evidence type="ECO:0000313" key="2">
    <source>
        <dbReference type="Proteomes" id="UP001325680"/>
    </source>
</evidence>
<gene>
    <name evidence="1" type="ORF">U0035_01035</name>
</gene>
<accession>A0ABZ0W8B1</accession>
<name>A0ABZ0W8B1_9BACT</name>
<proteinExistence type="predicted"/>
<reference evidence="1 2" key="1">
    <citation type="submission" date="2023-12" db="EMBL/GenBank/DDBJ databases">
        <title>Genome sequencing and assembly of bacterial species from a model synthetic community.</title>
        <authorList>
            <person name="Hogle S.L."/>
        </authorList>
    </citation>
    <scope>NUCLEOTIDE SEQUENCE [LARGE SCALE GENOMIC DNA]</scope>
    <source>
        <strain evidence="1 2">HAMBI_3031</strain>
    </source>
</reference>
<dbReference type="Proteomes" id="UP001325680">
    <property type="component" value="Chromosome"/>
</dbReference>
<dbReference type="EMBL" id="CP139960">
    <property type="protein sequence ID" value="WQD38727.1"/>
    <property type="molecule type" value="Genomic_DNA"/>
</dbReference>
<dbReference type="RefSeq" id="WP_162817988.1">
    <property type="nucleotide sequence ID" value="NZ_CP139960.1"/>
</dbReference>